<dbReference type="PANTHER" id="PTHR43601">
    <property type="entry name" value="THIOREDOXIN, MITOCHONDRIAL"/>
    <property type="match status" value="1"/>
</dbReference>
<dbReference type="PROSITE" id="PS00194">
    <property type="entry name" value="THIOREDOXIN_1"/>
    <property type="match status" value="1"/>
</dbReference>
<dbReference type="InterPro" id="IPR036249">
    <property type="entry name" value="Thioredoxin-like_sf"/>
</dbReference>
<evidence type="ECO:0000259" key="3">
    <source>
        <dbReference type="PROSITE" id="PS51352"/>
    </source>
</evidence>
<dbReference type="Proteomes" id="UP000651112">
    <property type="component" value="Unassembled WGS sequence"/>
</dbReference>
<dbReference type="InterPro" id="IPR001763">
    <property type="entry name" value="Rhodanese-like_dom"/>
</dbReference>
<dbReference type="SUPFAM" id="SSF52833">
    <property type="entry name" value="Thioredoxin-like"/>
    <property type="match status" value="1"/>
</dbReference>
<protein>
    <submittedName>
        <fullName evidence="4">Thioredoxin</fullName>
    </submittedName>
</protein>
<dbReference type="PROSITE" id="PS51352">
    <property type="entry name" value="THIOREDOXIN_2"/>
    <property type="match status" value="1"/>
</dbReference>
<name>A0ABR7XLT1_9SPHI</name>
<dbReference type="Gene3D" id="3.40.250.10">
    <property type="entry name" value="Rhodanese-like domain"/>
    <property type="match status" value="1"/>
</dbReference>
<dbReference type="Pfam" id="PF00581">
    <property type="entry name" value="Rhodanese"/>
    <property type="match status" value="1"/>
</dbReference>
<dbReference type="SMART" id="SM00450">
    <property type="entry name" value="RHOD"/>
    <property type="match status" value="1"/>
</dbReference>
<evidence type="ECO:0000259" key="2">
    <source>
        <dbReference type="PROSITE" id="PS50206"/>
    </source>
</evidence>
<dbReference type="EMBL" id="JACNYL010000001">
    <property type="protein sequence ID" value="MBD1420131.1"/>
    <property type="molecule type" value="Genomic_DNA"/>
</dbReference>
<comment type="caution">
    <text evidence="4">The sequence shown here is derived from an EMBL/GenBank/DDBJ whole genome shotgun (WGS) entry which is preliminary data.</text>
</comment>
<keyword evidence="5" id="KW-1185">Reference proteome</keyword>
<dbReference type="Gene3D" id="3.40.30.10">
    <property type="entry name" value="Glutaredoxin"/>
    <property type="match status" value="1"/>
</dbReference>
<dbReference type="InterPro" id="IPR036873">
    <property type="entry name" value="Rhodanese-like_dom_sf"/>
</dbReference>
<dbReference type="CDD" id="cd02947">
    <property type="entry name" value="TRX_family"/>
    <property type="match status" value="1"/>
</dbReference>
<dbReference type="InterPro" id="IPR017937">
    <property type="entry name" value="Thioredoxin_CS"/>
</dbReference>
<gene>
    <name evidence="4" type="ORF">H8B21_00975</name>
</gene>
<organism evidence="4 5">
    <name type="scientific">Sphingobacterium chuzhouense</name>
    <dbReference type="NCBI Taxonomy" id="1742264"/>
    <lineage>
        <taxon>Bacteria</taxon>
        <taxon>Pseudomonadati</taxon>
        <taxon>Bacteroidota</taxon>
        <taxon>Sphingobacteriia</taxon>
        <taxon>Sphingobacteriales</taxon>
        <taxon>Sphingobacteriaceae</taxon>
        <taxon>Sphingobacterium</taxon>
    </lineage>
</organism>
<dbReference type="CDD" id="cd00158">
    <property type="entry name" value="RHOD"/>
    <property type="match status" value="1"/>
</dbReference>
<keyword evidence="1" id="KW-0676">Redox-active center</keyword>
<dbReference type="PRINTS" id="PR00421">
    <property type="entry name" value="THIOREDOXIN"/>
</dbReference>
<evidence type="ECO:0000256" key="1">
    <source>
        <dbReference type="ARBA" id="ARBA00023284"/>
    </source>
</evidence>
<dbReference type="PANTHER" id="PTHR43601:SF3">
    <property type="entry name" value="THIOREDOXIN, MITOCHONDRIAL"/>
    <property type="match status" value="1"/>
</dbReference>
<feature type="domain" description="Rhodanese" evidence="2">
    <location>
        <begin position="49"/>
        <end position="135"/>
    </location>
</feature>
<dbReference type="PROSITE" id="PS51257">
    <property type="entry name" value="PROKAR_LIPOPROTEIN"/>
    <property type="match status" value="1"/>
</dbReference>
<feature type="domain" description="Thioredoxin" evidence="3">
    <location>
        <begin position="125"/>
        <end position="239"/>
    </location>
</feature>
<evidence type="ECO:0000313" key="5">
    <source>
        <dbReference type="Proteomes" id="UP000651112"/>
    </source>
</evidence>
<dbReference type="InterPro" id="IPR013766">
    <property type="entry name" value="Thioredoxin_domain"/>
</dbReference>
<sequence>MVQLRYSIIILLLITVWSGCGNNQTKEQKSSNKLTAQAFADKIEEVEYLQLVDVRTPEEFEKGHIKDAINIDWNGTDFTEQIAMLDTEKPVFVYCLSGGRSSKAVEKLEEMGFEQIYELPGGMMEWRANNLPESTASGMETGMNMQQYQALVKSDKLVLVDFYADWCAPCKKMEPFLNSIATDMEDHLTLVRIDADANPALCQELGVEALPYLKLYQGDRLIWEHLGFIEEQELRAQLK</sequence>
<dbReference type="SUPFAM" id="SSF52821">
    <property type="entry name" value="Rhodanese/Cell cycle control phosphatase"/>
    <property type="match status" value="1"/>
</dbReference>
<reference evidence="4 5" key="1">
    <citation type="submission" date="2020-08" db="EMBL/GenBank/DDBJ databases">
        <title>Sphingobacterium sp. DN00404 isolated from aquaculture water.</title>
        <authorList>
            <person name="Zhang M."/>
        </authorList>
    </citation>
    <scope>NUCLEOTIDE SEQUENCE [LARGE SCALE GENOMIC DNA]</scope>
    <source>
        <strain evidence="4 5">KCTC 42746</strain>
    </source>
</reference>
<dbReference type="PROSITE" id="PS50206">
    <property type="entry name" value="RHODANESE_3"/>
    <property type="match status" value="1"/>
</dbReference>
<accession>A0ABR7XLT1</accession>
<proteinExistence type="predicted"/>
<evidence type="ECO:0000313" key="4">
    <source>
        <dbReference type="EMBL" id="MBD1420131.1"/>
    </source>
</evidence>
<dbReference type="RefSeq" id="WP_190311932.1">
    <property type="nucleotide sequence ID" value="NZ_JACNYL010000001.1"/>
</dbReference>
<dbReference type="Pfam" id="PF00085">
    <property type="entry name" value="Thioredoxin"/>
    <property type="match status" value="1"/>
</dbReference>